<sequence length="132" mass="15056">MSKKEGSAKKFLYNGPPKPKDQAENREWHFSSRKKEKGDPVDLDTVWSIKKNVGVNKDGVHDDKLTFNADTKFYSRYNNLAGHTGQIRVTNGLSEGKQPVSANDPVDKAFYQRRNSNTSRRHSLTPEDELDF</sequence>
<reference evidence="2 3" key="1">
    <citation type="journal article" date="2013" name="Nature">
        <title>Insights into bilaterian evolution from three spiralian genomes.</title>
        <authorList>
            <person name="Simakov O."/>
            <person name="Marletaz F."/>
            <person name="Cho S.J."/>
            <person name="Edsinger-Gonzales E."/>
            <person name="Havlak P."/>
            <person name="Hellsten U."/>
            <person name="Kuo D.H."/>
            <person name="Larsson T."/>
            <person name="Lv J."/>
            <person name="Arendt D."/>
            <person name="Savage R."/>
            <person name="Osoegawa K."/>
            <person name="de Jong P."/>
            <person name="Grimwood J."/>
            <person name="Chapman J.A."/>
            <person name="Shapiro H."/>
            <person name="Aerts A."/>
            <person name="Otillar R.P."/>
            <person name="Terry A.Y."/>
            <person name="Boore J.L."/>
            <person name="Grigoriev I.V."/>
            <person name="Lindberg D.R."/>
            <person name="Seaver E.C."/>
            <person name="Weisblat D.A."/>
            <person name="Putnam N.H."/>
            <person name="Rokhsar D.S."/>
        </authorList>
    </citation>
    <scope>NUCLEOTIDE SEQUENCE [LARGE SCALE GENOMIC DNA]</scope>
</reference>
<keyword evidence="3" id="KW-1185">Reference proteome</keyword>
<gene>
    <name evidence="2" type="ORF">LOTGIDRAFT_154485</name>
</gene>
<feature type="region of interest" description="Disordered" evidence="1">
    <location>
        <begin position="1"/>
        <end position="39"/>
    </location>
</feature>
<proteinExistence type="predicted"/>
<dbReference type="CTD" id="20236298"/>
<feature type="region of interest" description="Disordered" evidence="1">
    <location>
        <begin position="92"/>
        <end position="132"/>
    </location>
</feature>
<dbReference type="HOGENOM" id="CLU_1919435_0_0_1"/>
<feature type="compositionally biased region" description="Basic and acidic residues" evidence="1">
    <location>
        <begin position="18"/>
        <end position="30"/>
    </location>
</feature>
<accession>V3ZYC5</accession>
<organism evidence="2 3">
    <name type="scientific">Lottia gigantea</name>
    <name type="common">Giant owl limpet</name>
    <dbReference type="NCBI Taxonomy" id="225164"/>
    <lineage>
        <taxon>Eukaryota</taxon>
        <taxon>Metazoa</taxon>
        <taxon>Spiralia</taxon>
        <taxon>Lophotrochozoa</taxon>
        <taxon>Mollusca</taxon>
        <taxon>Gastropoda</taxon>
        <taxon>Patellogastropoda</taxon>
        <taxon>Lottioidea</taxon>
        <taxon>Lottiidae</taxon>
        <taxon>Lottia</taxon>
    </lineage>
</organism>
<evidence type="ECO:0000313" key="3">
    <source>
        <dbReference type="Proteomes" id="UP000030746"/>
    </source>
</evidence>
<dbReference type="AlphaFoldDB" id="V3ZYC5"/>
<dbReference type="RefSeq" id="XP_009060402.1">
    <property type="nucleotide sequence ID" value="XM_009062154.1"/>
</dbReference>
<dbReference type="EMBL" id="KB202619">
    <property type="protein sequence ID" value="ESO89377.1"/>
    <property type="molecule type" value="Genomic_DNA"/>
</dbReference>
<evidence type="ECO:0000313" key="2">
    <source>
        <dbReference type="EMBL" id="ESO89377.1"/>
    </source>
</evidence>
<dbReference type="OrthoDB" id="6154260at2759"/>
<dbReference type="GeneID" id="20236298"/>
<name>V3ZYC5_LOTGI</name>
<dbReference type="Proteomes" id="UP000030746">
    <property type="component" value="Unassembled WGS sequence"/>
</dbReference>
<protein>
    <submittedName>
        <fullName evidence="2">Uncharacterized protein</fullName>
    </submittedName>
</protein>
<evidence type="ECO:0000256" key="1">
    <source>
        <dbReference type="SAM" id="MobiDB-lite"/>
    </source>
</evidence>
<dbReference type="KEGG" id="lgi:LOTGIDRAFT_154485"/>